<dbReference type="Proteomes" id="UP000317909">
    <property type="component" value="Chromosome"/>
</dbReference>
<dbReference type="AlphaFoldDB" id="A0A517TWL3"/>
<dbReference type="KEGG" id="llh:I41_19490"/>
<keyword evidence="2" id="KW-1185">Reference proteome</keyword>
<reference evidence="1 2" key="1">
    <citation type="submission" date="2019-02" db="EMBL/GenBank/DDBJ databases">
        <title>Deep-cultivation of Planctomycetes and their phenomic and genomic characterization uncovers novel biology.</title>
        <authorList>
            <person name="Wiegand S."/>
            <person name="Jogler M."/>
            <person name="Boedeker C."/>
            <person name="Pinto D."/>
            <person name="Vollmers J."/>
            <person name="Rivas-Marin E."/>
            <person name="Kohn T."/>
            <person name="Peeters S.H."/>
            <person name="Heuer A."/>
            <person name="Rast P."/>
            <person name="Oberbeckmann S."/>
            <person name="Bunk B."/>
            <person name="Jeske O."/>
            <person name="Meyerdierks A."/>
            <person name="Storesund J.E."/>
            <person name="Kallscheuer N."/>
            <person name="Luecker S."/>
            <person name="Lage O.M."/>
            <person name="Pohl T."/>
            <person name="Merkel B.J."/>
            <person name="Hornburger P."/>
            <person name="Mueller R.-W."/>
            <person name="Bruemmer F."/>
            <person name="Labrenz M."/>
            <person name="Spormann A.M."/>
            <person name="Op den Camp H."/>
            <person name="Overmann J."/>
            <person name="Amann R."/>
            <person name="Jetten M.S.M."/>
            <person name="Mascher T."/>
            <person name="Medema M.H."/>
            <person name="Devos D.P."/>
            <person name="Kaster A.-K."/>
            <person name="Ovreas L."/>
            <person name="Rohde M."/>
            <person name="Galperin M.Y."/>
            <person name="Jogler C."/>
        </authorList>
    </citation>
    <scope>NUCLEOTIDE SEQUENCE [LARGE SCALE GENOMIC DNA]</scope>
    <source>
        <strain evidence="1 2">I41</strain>
    </source>
</reference>
<dbReference type="Gene3D" id="3.30.2310.20">
    <property type="entry name" value="RelE-like"/>
    <property type="match status" value="1"/>
</dbReference>
<evidence type="ECO:0000313" key="1">
    <source>
        <dbReference type="EMBL" id="QDT72766.1"/>
    </source>
</evidence>
<dbReference type="InterPro" id="IPR035093">
    <property type="entry name" value="RelE/ParE_toxin_dom_sf"/>
</dbReference>
<evidence type="ECO:0008006" key="3">
    <source>
        <dbReference type="Google" id="ProtNLM"/>
    </source>
</evidence>
<sequence length="36" mass="4013">MRVVWTDAARAQLQGIHDYVAADSVGCAKRLVERII</sequence>
<proteinExistence type="predicted"/>
<dbReference type="EMBL" id="CP036339">
    <property type="protein sequence ID" value="QDT72766.1"/>
    <property type="molecule type" value="Genomic_DNA"/>
</dbReference>
<accession>A0A517TWL3</accession>
<protein>
    <recommendedName>
        <fullName evidence="3">Plasmid stabilization system protein</fullName>
    </recommendedName>
</protein>
<organism evidence="1 2">
    <name type="scientific">Lacipirellula limnantheis</name>
    <dbReference type="NCBI Taxonomy" id="2528024"/>
    <lineage>
        <taxon>Bacteria</taxon>
        <taxon>Pseudomonadati</taxon>
        <taxon>Planctomycetota</taxon>
        <taxon>Planctomycetia</taxon>
        <taxon>Pirellulales</taxon>
        <taxon>Lacipirellulaceae</taxon>
        <taxon>Lacipirellula</taxon>
    </lineage>
</organism>
<name>A0A517TWL3_9BACT</name>
<gene>
    <name evidence="1" type="ORF">I41_19490</name>
</gene>
<evidence type="ECO:0000313" key="2">
    <source>
        <dbReference type="Proteomes" id="UP000317909"/>
    </source>
</evidence>